<feature type="transmembrane region" description="Helical" evidence="8">
    <location>
        <begin position="99"/>
        <end position="117"/>
    </location>
</feature>
<keyword evidence="3" id="KW-0813">Transport</keyword>
<accession>A0A1M5L6L1</accession>
<evidence type="ECO:0000256" key="5">
    <source>
        <dbReference type="ARBA" id="ARBA00022692"/>
    </source>
</evidence>
<proteinExistence type="inferred from homology"/>
<feature type="transmembrane region" description="Helical" evidence="8">
    <location>
        <begin position="164"/>
        <end position="184"/>
    </location>
</feature>
<evidence type="ECO:0000256" key="3">
    <source>
        <dbReference type="ARBA" id="ARBA00022448"/>
    </source>
</evidence>
<dbReference type="InterPro" id="IPR002781">
    <property type="entry name" value="TM_pro_TauE-like"/>
</dbReference>
<evidence type="ECO:0000256" key="8">
    <source>
        <dbReference type="RuleBase" id="RU363041"/>
    </source>
</evidence>
<dbReference type="OrthoDB" id="7028171at2"/>
<reference evidence="10" key="1">
    <citation type="submission" date="2016-11" db="EMBL/GenBank/DDBJ databases">
        <authorList>
            <person name="Varghese N."/>
            <person name="Submissions S."/>
        </authorList>
    </citation>
    <scope>NUCLEOTIDE SEQUENCE [LARGE SCALE GENOMIC DNA]</scope>
    <source>
        <strain evidence="10">CGMCC 1.8995</strain>
    </source>
</reference>
<dbReference type="EMBL" id="FQWD01000004">
    <property type="protein sequence ID" value="SHG60053.1"/>
    <property type="molecule type" value="Genomic_DNA"/>
</dbReference>
<feature type="transmembrane region" description="Helical" evidence="8">
    <location>
        <begin position="196"/>
        <end position="217"/>
    </location>
</feature>
<gene>
    <name evidence="9" type="ORF">SAMN05216361_2526</name>
</gene>
<feature type="transmembrane region" description="Helical" evidence="8">
    <location>
        <begin position="6"/>
        <end position="34"/>
    </location>
</feature>
<evidence type="ECO:0000256" key="6">
    <source>
        <dbReference type="ARBA" id="ARBA00022989"/>
    </source>
</evidence>
<organism evidence="9 10">
    <name type="scientific">Marisediminitalea aggregata</name>
    <dbReference type="NCBI Taxonomy" id="634436"/>
    <lineage>
        <taxon>Bacteria</taxon>
        <taxon>Pseudomonadati</taxon>
        <taxon>Pseudomonadota</taxon>
        <taxon>Gammaproteobacteria</taxon>
        <taxon>Alteromonadales</taxon>
        <taxon>Alteromonadaceae</taxon>
        <taxon>Marisediminitalea</taxon>
    </lineage>
</organism>
<sequence>MEQSVVFWLVAIAGVVLTGISKSGFAGGIGIATVPILSLVMSPVQAAAIMLPLLILMDGFSLKAWWGQQSNHYLGLLIPPAIAGIVAGYLLFEYLNEEMLKLVLGVMSMLFALWGLGNGLQRVTFGSRLAGRLFGAIAGLTSFVAHAGGPPVNIYLLAKKLPKAQFLATAVIFFAVINVVKLVPYAMLNQFNTDNLLIAALLMPFGWVGVRLGLVIQRKLNDKVFYRIILVLLLAIGIKLIADAMGY</sequence>
<keyword evidence="5 8" id="KW-0812">Transmembrane</keyword>
<evidence type="ECO:0000256" key="4">
    <source>
        <dbReference type="ARBA" id="ARBA00022475"/>
    </source>
</evidence>
<evidence type="ECO:0000256" key="1">
    <source>
        <dbReference type="ARBA" id="ARBA00004651"/>
    </source>
</evidence>
<feature type="transmembrane region" description="Helical" evidence="8">
    <location>
        <begin position="129"/>
        <end position="152"/>
    </location>
</feature>
<evidence type="ECO:0000256" key="2">
    <source>
        <dbReference type="ARBA" id="ARBA00009142"/>
    </source>
</evidence>
<keyword evidence="4 8" id="KW-1003">Cell membrane</keyword>
<keyword evidence="6 8" id="KW-1133">Transmembrane helix</keyword>
<comment type="similarity">
    <text evidence="2 8">Belongs to the 4-toluene sulfonate uptake permease (TSUP) (TC 2.A.102) family.</text>
</comment>
<evidence type="ECO:0000313" key="9">
    <source>
        <dbReference type="EMBL" id="SHG60053.1"/>
    </source>
</evidence>
<dbReference type="PANTHER" id="PTHR30269:SF37">
    <property type="entry name" value="MEMBRANE TRANSPORTER PROTEIN"/>
    <property type="match status" value="1"/>
</dbReference>
<feature type="transmembrane region" description="Helical" evidence="8">
    <location>
        <begin position="224"/>
        <end position="242"/>
    </location>
</feature>
<dbReference type="GO" id="GO:0005886">
    <property type="term" value="C:plasma membrane"/>
    <property type="evidence" value="ECO:0007669"/>
    <property type="project" value="UniProtKB-SubCell"/>
</dbReference>
<keyword evidence="10" id="KW-1185">Reference proteome</keyword>
<name>A0A1M5L6L1_9ALTE</name>
<dbReference type="Pfam" id="PF01925">
    <property type="entry name" value="TauE"/>
    <property type="match status" value="1"/>
</dbReference>
<evidence type="ECO:0000313" key="10">
    <source>
        <dbReference type="Proteomes" id="UP000184520"/>
    </source>
</evidence>
<dbReference type="PANTHER" id="PTHR30269">
    <property type="entry name" value="TRANSMEMBRANE PROTEIN YFCA"/>
    <property type="match status" value="1"/>
</dbReference>
<dbReference type="RefSeq" id="WP_073322969.1">
    <property type="nucleotide sequence ID" value="NZ_FQWD01000004.1"/>
</dbReference>
<dbReference type="STRING" id="634436.SAMN05216361_2526"/>
<dbReference type="InterPro" id="IPR052017">
    <property type="entry name" value="TSUP"/>
</dbReference>
<keyword evidence="7 8" id="KW-0472">Membrane</keyword>
<feature type="transmembrane region" description="Helical" evidence="8">
    <location>
        <begin position="72"/>
        <end position="92"/>
    </location>
</feature>
<dbReference type="Proteomes" id="UP000184520">
    <property type="component" value="Unassembled WGS sequence"/>
</dbReference>
<protein>
    <recommendedName>
        <fullName evidence="8">Probable membrane transporter protein</fullName>
    </recommendedName>
</protein>
<comment type="subcellular location">
    <subcellularLocation>
        <location evidence="1 8">Cell membrane</location>
        <topology evidence="1 8">Multi-pass membrane protein</topology>
    </subcellularLocation>
</comment>
<dbReference type="AlphaFoldDB" id="A0A1M5L6L1"/>
<evidence type="ECO:0000256" key="7">
    <source>
        <dbReference type="ARBA" id="ARBA00023136"/>
    </source>
</evidence>